<evidence type="ECO:0000313" key="2">
    <source>
        <dbReference type="Proteomes" id="UP001430953"/>
    </source>
</evidence>
<protein>
    <submittedName>
        <fullName evidence="1">Uncharacterized protein</fullName>
    </submittedName>
</protein>
<name>A0AAW2EVN2_9HYME</name>
<dbReference type="Proteomes" id="UP001430953">
    <property type="component" value="Unassembled WGS sequence"/>
</dbReference>
<reference evidence="1 2" key="1">
    <citation type="submission" date="2023-03" db="EMBL/GenBank/DDBJ databases">
        <title>High recombination rates correlate with genetic variation in Cardiocondyla obscurior ants.</title>
        <authorList>
            <person name="Errbii M."/>
        </authorList>
    </citation>
    <scope>NUCLEOTIDE SEQUENCE [LARGE SCALE GENOMIC DNA]</scope>
    <source>
        <strain evidence="1">Alpha-2009</strain>
        <tissue evidence="1">Whole body</tissue>
    </source>
</reference>
<keyword evidence="2" id="KW-1185">Reference proteome</keyword>
<sequence length="66" mass="8158">MRKSTKQNQSRERDNRNMWQHVDTRIYLPRDNQFHSPSPYNTLVKKFSDNANCMRKRKVAWHFIHL</sequence>
<evidence type="ECO:0000313" key="1">
    <source>
        <dbReference type="EMBL" id="KAL0106549.1"/>
    </source>
</evidence>
<dbReference type="AlphaFoldDB" id="A0AAW2EVN2"/>
<dbReference type="EMBL" id="JADYXP020000018">
    <property type="protein sequence ID" value="KAL0106549.1"/>
    <property type="molecule type" value="Genomic_DNA"/>
</dbReference>
<gene>
    <name evidence="1" type="ORF">PUN28_016326</name>
</gene>
<proteinExistence type="predicted"/>
<organism evidence="1 2">
    <name type="scientific">Cardiocondyla obscurior</name>
    <dbReference type="NCBI Taxonomy" id="286306"/>
    <lineage>
        <taxon>Eukaryota</taxon>
        <taxon>Metazoa</taxon>
        <taxon>Ecdysozoa</taxon>
        <taxon>Arthropoda</taxon>
        <taxon>Hexapoda</taxon>
        <taxon>Insecta</taxon>
        <taxon>Pterygota</taxon>
        <taxon>Neoptera</taxon>
        <taxon>Endopterygota</taxon>
        <taxon>Hymenoptera</taxon>
        <taxon>Apocrita</taxon>
        <taxon>Aculeata</taxon>
        <taxon>Formicoidea</taxon>
        <taxon>Formicidae</taxon>
        <taxon>Myrmicinae</taxon>
        <taxon>Cardiocondyla</taxon>
    </lineage>
</organism>
<accession>A0AAW2EVN2</accession>
<comment type="caution">
    <text evidence="1">The sequence shown here is derived from an EMBL/GenBank/DDBJ whole genome shotgun (WGS) entry which is preliminary data.</text>
</comment>